<feature type="transmembrane region" description="Helical" evidence="4">
    <location>
        <begin position="335"/>
        <end position="355"/>
    </location>
</feature>
<dbReference type="Gene3D" id="3.20.20.80">
    <property type="entry name" value="Glycosidases"/>
    <property type="match status" value="1"/>
</dbReference>
<keyword evidence="2 3" id="KW-0326">Glycosidase</keyword>
<dbReference type="EMBL" id="BSTK01000003">
    <property type="protein sequence ID" value="GLY84928.1"/>
    <property type="molecule type" value="Genomic_DNA"/>
</dbReference>
<dbReference type="PROSITE" id="PS51764">
    <property type="entry name" value="GH26"/>
    <property type="match status" value="1"/>
</dbReference>
<dbReference type="SUPFAM" id="SSF51445">
    <property type="entry name" value="(Trans)glycosidases"/>
    <property type="match status" value="1"/>
</dbReference>
<evidence type="ECO:0000313" key="6">
    <source>
        <dbReference type="EMBL" id="GLY84928.1"/>
    </source>
</evidence>
<sequence length="369" mass="41035">MLAGSIVTGTPAPGHQIMLGAVGQTRQEVQQRESETGHRLEGVRVFRRWDEPLFDAHQEWARRTGHTVFVSIKARRKNGAKLSWRDIAAARPGSPLWADMQRQAKEIKRFRALVYVVFNHEPDARTSAPMGGPADFVAAWRNLVTTYRAAGVRNARYVWTMTGWAFSHNVGHGLTDADLYYPGDAYVDDIAGDSYNWNTCHSGSGRWESPAELVDPERRFGLRHPAKGLMLLEFGSVEDPARPGRKAQWLRDMGQLLTSPAYRQFRAALYWDDQHTGQRVKAACDFDYRTSPDALNAWRALAAVPALAARSSCELGDCAAAKKKKKKRRHPSRPLIIAGGAPVALIVAGLVALGIHRRRRAVARRPTGA</sequence>
<proteinExistence type="inferred from homology"/>
<dbReference type="Proteomes" id="UP001165074">
    <property type="component" value="Unassembled WGS sequence"/>
</dbReference>
<evidence type="ECO:0000313" key="7">
    <source>
        <dbReference type="Proteomes" id="UP001165074"/>
    </source>
</evidence>
<evidence type="ECO:0000256" key="3">
    <source>
        <dbReference type="PROSITE-ProRule" id="PRU01100"/>
    </source>
</evidence>
<accession>A0A9W6S0G8</accession>
<dbReference type="InterPro" id="IPR017853">
    <property type="entry name" value="GH"/>
</dbReference>
<dbReference type="AlphaFoldDB" id="A0A9W6S0G8"/>
<comment type="caution">
    <text evidence="6">The sequence shown here is derived from an EMBL/GenBank/DDBJ whole genome shotgun (WGS) entry which is preliminary data.</text>
</comment>
<keyword evidence="4" id="KW-0812">Transmembrane</keyword>
<protein>
    <recommendedName>
        <fullName evidence="5">GH26 domain-containing protein</fullName>
    </recommendedName>
</protein>
<evidence type="ECO:0000256" key="2">
    <source>
        <dbReference type="ARBA" id="ARBA00023295"/>
    </source>
</evidence>
<gene>
    <name evidence="6" type="ORF">Airi02_028570</name>
</gene>
<keyword evidence="4" id="KW-0472">Membrane</keyword>
<feature type="active site" description="Proton donor" evidence="3">
    <location>
        <position position="121"/>
    </location>
</feature>
<evidence type="ECO:0000256" key="4">
    <source>
        <dbReference type="SAM" id="Phobius"/>
    </source>
</evidence>
<organism evidence="6 7">
    <name type="scientific">Actinoallomurus iriomotensis</name>
    <dbReference type="NCBI Taxonomy" id="478107"/>
    <lineage>
        <taxon>Bacteria</taxon>
        <taxon>Bacillati</taxon>
        <taxon>Actinomycetota</taxon>
        <taxon>Actinomycetes</taxon>
        <taxon>Streptosporangiales</taxon>
        <taxon>Thermomonosporaceae</taxon>
        <taxon>Actinoallomurus</taxon>
    </lineage>
</organism>
<comment type="similarity">
    <text evidence="3">Belongs to the glycosyl hydrolase 26 family.</text>
</comment>
<keyword evidence="4" id="KW-1133">Transmembrane helix</keyword>
<dbReference type="InterPro" id="IPR022790">
    <property type="entry name" value="GH26_dom"/>
</dbReference>
<evidence type="ECO:0000256" key="1">
    <source>
        <dbReference type="ARBA" id="ARBA00022801"/>
    </source>
</evidence>
<dbReference type="GO" id="GO:0004553">
    <property type="term" value="F:hydrolase activity, hydrolyzing O-glycosyl compounds"/>
    <property type="evidence" value="ECO:0007669"/>
    <property type="project" value="InterPro"/>
</dbReference>
<feature type="domain" description="GH26" evidence="5">
    <location>
        <begin position="1"/>
        <end position="311"/>
    </location>
</feature>
<keyword evidence="1 3" id="KW-0378">Hydrolase</keyword>
<name>A0A9W6S0G8_9ACTN</name>
<evidence type="ECO:0000259" key="5">
    <source>
        <dbReference type="PROSITE" id="PS51764"/>
    </source>
</evidence>
<feature type="active site" description="Nucleophile" evidence="3">
    <location>
        <position position="233"/>
    </location>
</feature>
<reference evidence="6" key="1">
    <citation type="submission" date="2023-03" db="EMBL/GenBank/DDBJ databases">
        <title>Actinoallomurus iriomotensis NBRC 103684.</title>
        <authorList>
            <person name="Ichikawa N."/>
            <person name="Sato H."/>
            <person name="Tonouchi N."/>
        </authorList>
    </citation>
    <scope>NUCLEOTIDE SEQUENCE</scope>
    <source>
        <strain evidence="6">NBRC 103684</strain>
    </source>
</reference>
<keyword evidence="7" id="KW-1185">Reference proteome</keyword>